<dbReference type="EMBL" id="CP051170">
    <property type="protein sequence ID" value="QOK98470.1"/>
    <property type="molecule type" value="Genomic_DNA"/>
</dbReference>
<geneLocation type="plasmid" evidence="1 2">
    <name>pUW774mp</name>
</geneLocation>
<gene>
    <name evidence="1" type="ORF">HF909_18500</name>
</gene>
<dbReference type="Gene3D" id="1.10.3210.10">
    <property type="entry name" value="Hypothetical protein af1432"/>
    <property type="match status" value="1"/>
</dbReference>
<proteinExistence type="predicted"/>
<reference evidence="2" key="1">
    <citation type="submission" date="2020-04" db="EMBL/GenBank/DDBJ databases">
        <title>Ralstonia solanacearum UW576, UW763, UW773, and UW774.</title>
        <authorList>
            <person name="Steidl O."/>
            <person name="Truchon A."/>
            <person name="Allen C."/>
        </authorList>
    </citation>
    <scope>NUCLEOTIDE SEQUENCE [LARGE SCALE GENOMIC DNA]</scope>
    <source>
        <strain evidence="2">UW774</strain>
        <plasmid evidence="2">pUW774mp</plasmid>
    </source>
</reference>
<keyword evidence="1" id="KW-0614">Plasmid</keyword>
<name>A0AA92JVG9_RALSL</name>
<evidence type="ECO:0000313" key="2">
    <source>
        <dbReference type="Proteomes" id="UP000593970"/>
    </source>
</evidence>
<dbReference type="SUPFAM" id="SSF109604">
    <property type="entry name" value="HD-domain/PDEase-like"/>
    <property type="match status" value="1"/>
</dbReference>
<protein>
    <recommendedName>
        <fullName evidence="3">HD domain-containing protein</fullName>
    </recommendedName>
</protein>
<evidence type="ECO:0008006" key="3">
    <source>
        <dbReference type="Google" id="ProtNLM"/>
    </source>
</evidence>
<evidence type="ECO:0000313" key="1">
    <source>
        <dbReference type="EMBL" id="QOK98470.1"/>
    </source>
</evidence>
<sequence>MKAINRRSLFCGGYVLDSIALRRYPQRKSYVRDLVRRLDRIPQILPLTYREQARTRGDHSRNIVRILDQVRFPADLIGLSVSLKQAAMLHDIGHAMHGHASERAINAWAGQTWFSNDLHSARLLYHVAPCDDHVLPMFATQAFAHLADIRPTGAMHVQMAGGKSRVLEFLDDLENAIGDAGDLIRHKMVSPSTLSAEVGGGLNFPKQKTFAAAAAWLFRHGFNGSHESLLTLSRSDSGASQSLRQIRALVDEARLSCDAITRADTQAEHEMVELCHHVAKENPERNVAWLIDVVATTDLEYAA</sequence>
<dbReference type="Proteomes" id="UP000593970">
    <property type="component" value="Plasmid pUW774mp"/>
</dbReference>
<organism evidence="1 2">
    <name type="scientific">Ralstonia solanacearum</name>
    <name type="common">Pseudomonas solanacearum</name>
    <dbReference type="NCBI Taxonomy" id="305"/>
    <lineage>
        <taxon>Bacteria</taxon>
        <taxon>Pseudomonadati</taxon>
        <taxon>Pseudomonadota</taxon>
        <taxon>Betaproteobacteria</taxon>
        <taxon>Burkholderiales</taxon>
        <taxon>Burkholderiaceae</taxon>
        <taxon>Ralstonia</taxon>
        <taxon>Ralstonia solanacearum species complex</taxon>
    </lineage>
</organism>
<dbReference type="AlphaFoldDB" id="A0AA92JVG9"/>
<accession>A0AA92JVG9</accession>